<reference evidence="2" key="1">
    <citation type="submission" date="2020-09" db="EMBL/GenBank/DDBJ databases">
        <title>Genome-Enabled Discovery of Anthraquinone Biosynthesis in Senna tora.</title>
        <authorList>
            <person name="Kang S.-H."/>
            <person name="Pandey R.P."/>
            <person name="Lee C.-M."/>
            <person name="Sim J.-S."/>
            <person name="Jeong J.-T."/>
            <person name="Choi B.-S."/>
            <person name="Jung M."/>
            <person name="Ginzburg D."/>
            <person name="Zhao K."/>
            <person name="Won S.Y."/>
            <person name="Oh T.-J."/>
            <person name="Yu Y."/>
            <person name="Kim N.-H."/>
            <person name="Lee O.R."/>
            <person name="Lee T.-H."/>
            <person name="Bashyal P."/>
            <person name="Kim T.-S."/>
            <person name="Lee W.-H."/>
            <person name="Kawkins C."/>
            <person name="Kim C.-K."/>
            <person name="Kim J.S."/>
            <person name="Ahn B.O."/>
            <person name="Rhee S.Y."/>
            <person name="Sohng J.K."/>
        </authorList>
    </citation>
    <scope>NUCLEOTIDE SEQUENCE</scope>
    <source>
        <tissue evidence="2">Leaf</tissue>
    </source>
</reference>
<sequence>MVSEAATSMESTIVNNTSNLLAGSAKQGTAVSFNHPISVKLDDKNFLLWRQQVYSAIQGHDLEGFVTGVDSVPEKYLTAEDRASKKLNPEHVSWKKQDKLLFREYFAAHIGAKVHQYKLELRNMKKGTRTMQEYLLRIKALVDAVISVGSVVSAQEHIDTILFGLCGEYDAFVTRIRSRRDVYYVFEIESLLLAQEARIEQNRPVVTKVMAANVSNVSNTNGSNGNNGSSANNSNNNRGRGGRQGFNNNRGGRGRGGRNNNFQNYGHAVNRCYRMFDQAFNNANANSGYYPP</sequence>
<comment type="caution">
    <text evidence="2">The sequence shown here is derived from an EMBL/GenBank/DDBJ whole genome shotgun (WGS) entry which is preliminary data.</text>
</comment>
<evidence type="ECO:0000313" key="3">
    <source>
        <dbReference type="Proteomes" id="UP000634136"/>
    </source>
</evidence>
<dbReference type="AlphaFoldDB" id="A0A835C8B3"/>
<gene>
    <name evidence="2" type="ORF">G2W53_009635</name>
</gene>
<dbReference type="PANTHER" id="PTHR47481:SF30">
    <property type="entry name" value="CCHC-TYPE DOMAIN-CONTAINING PROTEIN"/>
    <property type="match status" value="1"/>
</dbReference>
<dbReference type="OrthoDB" id="1436778at2759"/>
<organism evidence="2 3">
    <name type="scientific">Senna tora</name>
    <dbReference type="NCBI Taxonomy" id="362788"/>
    <lineage>
        <taxon>Eukaryota</taxon>
        <taxon>Viridiplantae</taxon>
        <taxon>Streptophyta</taxon>
        <taxon>Embryophyta</taxon>
        <taxon>Tracheophyta</taxon>
        <taxon>Spermatophyta</taxon>
        <taxon>Magnoliopsida</taxon>
        <taxon>eudicotyledons</taxon>
        <taxon>Gunneridae</taxon>
        <taxon>Pentapetalae</taxon>
        <taxon>rosids</taxon>
        <taxon>fabids</taxon>
        <taxon>Fabales</taxon>
        <taxon>Fabaceae</taxon>
        <taxon>Caesalpinioideae</taxon>
        <taxon>Cassia clade</taxon>
        <taxon>Senna</taxon>
    </lineage>
</organism>
<accession>A0A835C8B3</accession>
<protein>
    <submittedName>
        <fullName evidence="2">Retrovirus-related Pol polyprotein from transposon RE1</fullName>
    </submittedName>
</protein>
<feature type="region of interest" description="Disordered" evidence="1">
    <location>
        <begin position="217"/>
        <end position="262"/>
    </location>
</feature>
<name>A0A835C8B3_9FABA</name>
<feature type="compositionally biased region" description="Low complexity" evidence="1">
    <location>
        <begin position="217"/>
        <end position="238"/>
    </location>
</feature>
<dbReference type="Pfam" id="PF14223">
    <property type="entry name" value="Retrotran_gag_2"/>
    <property type="match status" value="1"/>
</dbReference>
<evidence type="ECO:0000313" key="2">
    <source>
        <dbReference type="EMBL" id="KAF7834776.1"/>
    </source>
</evidence>
<dbReference type="Proteomes" id="UP000634136">
    <property type="component" value="Unassembled WGS sequence"/>
</dbReference>
<evidence type="ECO:0000256" key="1">
    <source>
        <dbReference type="SAM" id="MobiDB-lite"/>
    </source>
</evidence>
<keyword evidence="3" id="KW-1185">Reference proteome</keyword>
<proteinExistence type="predicted"/>
<dbReference type="EMBL" id="JAAIUW010000004">
    <property type="protein sequence ID" value="KAF7834776.1"/>
    <property type="molecule type" value="Genomic_DNA"/>
</dbReference>
<dbReference type="PANTHER" id="PTHR47481">
    <property type="match status" value="1"/>
</dbReference>